<dbReference type="EC" id="3.5.1.-" evidence="1"/>
<dbReference type="SUPFAM" id="SSF102588">
    <property type="entry name" value="LmbE-like"/>
    <property type="match status" value="1"/>
</dbReference>
<dbReference type="EMBL" id="JBHSMJ010000037">
    <property type="protein sequence ID" value="MFC5451550.1"/>
    <property type="molecule type" value="Genomic_DNA"/>
</dbReference>
<sequence length="252" mass="28055">MNIAEVLGLPQLLQVKKIVCVEPHPDDNEVGAAGTLRELALRGCEIVYITVTDGRAGGSSRVPQTADIVQIRKKERAEAGRIVGVSKQIALDFPDMGDYTEQDLLAKLIPIIREERPDMLLTVDPWMPYEAHPDHIKTGKAVAAAMLFSANTFLYPDANPYTVPQIAFYATAHPNTYIDVTPHWQRKIEAILAHESQFGDAQWPMLQMYLEYHASQLYATWKQATPGAEGYAEAFKVLTGQQLHFFPAALHS</sequence>
<dbReference type="RefSeq" id="WP_270881446.1">
    <property type="nucleotide sequence ID" value="NZ_JAQFVF010000050.1"/>
</dbReference>
<comment type="caution">
    <text evidence="1">The sequence shown here is derived from an EMBL/GenBank/DDBJ whole genome shotgun (WGS) entry which is preliminary data.</text>
</comment>
<dbReference type="PANTHER" id="PTHR12993:SF11">
    <property type="entry name" value="N-ACETYLGLUCOSAMINYL-PHOSPHATIDYLINOSITOL DE-N-ACETYLASE"/>
    <property type="match status" value="1"/>
</dbReference>
<proteinExistence type="predicted"/>
<evidence type="ECO:0000313" key="2">
    <source>
        <dbReference type="Proteomes" id="UP001596044"/>
    </source>
</evidence>
<dbReference type="Proteomes" id="UP001596044">
    <property type="component" value="Unassembled WGS sequence"/>
</dbReference>
<dbReference type="Gene3D" id="3.40.50.10320">
    <property type="entry name" value="LmbE-like"/>
    <property type="match status" value="1"/>
</dbReference>
<dbReference type="InterPro" id="IPR003737">
    <property type="entry name" value="GlcNAc_PI_deacetylase-related"/>
</dbReference>
<protein>
    <submittedName>
        <fullName evidence="1">PIG-L deacetylase family protein</fullName>
        <ecNumber evidence="1">3.5.1.-</ecNumber>
    </submittedName>
</protein>
<keyword evidence="2" id="KW-1185">Reference proteome</keyword>
<dbReference type="GO" id="GO:0016787">
    <property type="term" value="F:hydrolase activity"/>
    <property type="evidence" value="ECO:0007669"/>
    <property type="project" value="UniProtKB-KW"/>
</dbReference>
<name>A0ABW0KE52_9BACL</name>
<keyword evidence="1" id="KW-0378">Hydrolase</keyword>
<reference evidence="2" key="1">
    <citation type="journal article" date="2019" name="Int. J. Syst. Evol. Microbiol.">
        <title>The Global Catalogue of Microorganisms (GCM) 10K type strain sequencing project: providing services to taxonomists for standard genome sequencing and annotation.</title>
        <authorList>
            <consortium name="The Broad Institute Genomics Platform"/>
            <consortium name="The Broad Institute Genome Sequencing Center for Infectious Disease"/>
            <person name="Wu L."/>
            <person name="Ma J."/>
        </authorList>
    </citation>
    <scope>NUCLEOTIDE SEQUENCE [LARGE SCALE GENOMIC DNA]</scope>
    <source>
        <strain evidence="2">KACC 11904</strain>
    </source>
</reference>
<accession>A0ABW0KE52</accession>
<evidence type="ECO:0000313" key="1">
    <source>
        <dbReference type="EMBL" id="MFC5451550.1"/>
    </source>
</evidence>
<dbReference type="PANTHER" id="PTHR12993">
    <property type="entry name" value="N-ACETYLGLUCOSAMINYL-PHOSPHATIDYLINOSITOL DE-N-ACETYLASE-RELATED"/>
    <property type="match status" value="1"/>
</dbReference>
<organism evidence="1 2">
    <name type="scientific">Paenibacillus aestuarii</name>
    <dbReference type="NCBI Taxonomy" id="516965"/>
    <lineage>
        <taxon>Bacteria</taxon>
        <taxon>Bacillati</taxon>
        <taxon>Bacillota</taxon>
        <taxon>Bacilli</taxon>
        <taxon>Bacillales</taxon>
        <taxon>Paenibacillaceae</taxon>
        <taxon>Paenibacillus</taxon>
    </lineage>
</organism>
<gene>
    <name evidence="1" type="ORF">ACFPOG_25435</name>
</gene>
<dbReference type="InterPro" id="IPR024078">
    <property type="entry name" value="LmbE-like_dom_sf"/>
</dbReference>
<dbReference type="Pfam" id="PF02585">
    <property type="entry name" value="PIG-L"/>
    <property type="match status" value="1"/>
</dbReference>